<evidence type="ECO:0000256" key="1">
    <source>
        <dbReference type="ARBA" id="ARBA00007074"/>
    </source>
</evidence>
<proteinExistence type="inferred from homology"/>
<feature type="domain" description="NlpC/P60" evidence="7">
    <location>
        <begin position="38"/>
        <end position="160"/>
    </location>
</feature>
<feature type="signal peptide" evidence="6">
    <location>
        <begin position="1"/>
        <end position="24"/>
    </location>
</feature>
<keyword evidence="2" id="KW-0645">Protease</keyword>
<dbReference type="PROSITE" id="PS51257">
    <property type="entry name" value="PROKAR_LIPOPROTEIN"/>
    <property type="match status" value="1"/>
</dbReference>
<keyword evidence="4 8" id="KW-0378">Hydrolase</keyword>
<dbReference type="PANTHER" id="PTHR47360:SF1">
    <property type="entry name" value="ENDOPEPTIDASE NLPC-RELATED"/>
    <property type="match status" value="1"/>
</dbReference>
<evidence type="ECO:0000256" key="2">
    <source>
        <dbReference type="ARBA" id="ARBA00022670"/>
    </source>
</evidence>
<protein>
    <submittedName>
        <fullName evidence="8">Glycoside hydrolase</fullName>
    </submittedName>
</protein>
<dbReference type="Gene3D" id="3.90.1720.10">
    <property type="entry name" value="endopeptidase domain like (from Nostoc punctiforme)"/>
    <property type="match status" value="1"/>
</dbReference>
<dbReference type="Proteomes" id="UP000243469">
    <property type="component" value="Unassembled WGS sequence"/>
</dbReference>
<dbReference type="PROSITE" id="PS51935">
    <property type="entry name" value="NLPC_P60"/>
    <property type="match status" value="1"/>
</dbReference>
<evidence type="ECO:0000313" key="8">
    <source>
        <dbReference type="EMBL" id="PIE24267.1"/>
    </source>
</evidence>
<keyword evidence="5" id="KW-0788">Thiol protease</keyword>
<gene>
    <name evidence="8" type="ORF">CSA60_03425</name>
</gene>
<accession>A0A2G6JLG4</accession>
<evidence type="ECO:0000256" key="3">
    <source>
        <dbReference type="ARBA" id="ARBA00022729"/>
    </source>
</evidence>
<evidence type="ECO:0000256" key="5">
    <source>
        <dbReference type="ARBA" id="ARBA00022807"/>
    </source>
</evidence>
<dbReference type="AlphaFoldDB" id="A0A2G6JLG4"/>
<evidence type="ECO:0000256" key="6">
    <source>
        <dbReference type="SAM" id="SignalP"/>
    </source>
</evidence>
<evidence type="ECO:0000313" key="9">
    <source>
        <dbReference type="Proteomes" id="UP000243469"/>
    </source>
</evidence>
<dbReference type="InterPro" id="IPR052062">
    <property type="entry name" value="Murein_DD/LD_carboxypeptidase"/>
</dbReference>
<sequence>MWRHALLTVYLVIFLYGCSSTSTQDNGISNNLILQSSSPITQALLRQHQVWRGTPYRLGGNSKNGIDCSGFTQVTFTERFHTQLRRTTKDQVTQGKPVSKSMLQPGDLVFFKTGGKKVRHVGIYLEDGVFLHASTSRGVTLSRLDNPYWRQHYWTARRIPISRW</sequence>
<dbReference type="EMBL" id="PDSH01000017">
    <property type="protein sequence ID" value="PIE24267.1"/>
    <property type="molecule type" value="Genomic_DNA"/>
</dbReference>
<evidence type="ECO:0000259" key="7">
    <source>
        <dbReference type="PROSITE" id="PS51935"/>
    </source>
</evidence>
<dbReference type="Pfam" id="PF00877">
    <property type="entry name" value="NLPC_P60"/>
    <property type="match status" value="1"/>
</dbReference>
<dbReference type="InterPro" id="IPR000064">
    <property type="entry name" value="NLP_P60_dom"/>
</dbReference>
<feature type="chain" id="PRO_5013714381" evidence="6">
    <location>
        <begin position="25"/>
        <end position="164"/>
    </location>
</feature>
<evidence type="ECO:0000256" key="4">
    <source>
        <dbReference type="ARBA" id="ARBA00022801"/>
    </source>
</evidence>
<comment type="similarity">
    <text evidence="1">Belongs to the peptidase C40 family.</text>
</comment>
<reference evidence="8 9" key="1">
    <citation type="submission" date="2017-10" db="EMBL/GenBank/DDBJ databases">
        <title>Novel microbial diversity and functional potential in the marine mammal oral microbiome.</title>
        <authorList>
            <person name="Dudek N.K."/>
            <person name="Sun C.L."/>
            <person name="Burstein D."/>
            <person name="Kantor R.S."/>
            <person name="Aliaga Goltsman D.S."/>
            <person name="Bik E.M."/>
            <person name="Thomas B.C."/>
            <person name="Banfield J.F."/>
            <person name="Relman D.A."/>
        </authorList>
    </citation>
    <scope>NUCLEOTIDE SEQUENCE [LARGE SCALE GENOMIC DNA]</scope>
    <source>
        <strain evidence="8">DOLJORAL78_47_21</strain>
    </source>
</reference>
<comment type="caution">
    <text evidence="8">The sequence shown here is derived from an EMBL/GenBank/DDBJ whole genome shotgun (WGS) entry which is preliminary data.</text>
</comment>
<dbReference type="InterPro" id="IPR038765">
    <property type="entry name" value="Papain-like_cys_pep_sf"/>
</dbReference>
<dbReference type="SUPFAM" id="SSF54001">
    <property type="entry name" value="Cysteine proteinases"/>
    <property type="match status" value="1"/>
</dbReference>
<keyword evidence="3 6" id="KW-0732">Signal</keyword>
<dbReference type="PANTHER" id="PTHR47360">
    <property type="entry name" value="MUREIN DD-ENDOPEPTIDASE MEPS/MUREIN LD-CARBOXYPEPTIDASE"/>
    <property type="match status" value="1"/>
</dbReference>
<dbReference type="GO" id="GO:0006508">
    <property type="term" value="P:proteolysis"/>
    <property type="evidence" value="ECO:0007669"/>
    <property type="project" value="UniProtKB-KW"/>
</dbReference>
<dbReference type="GO" id="GO:0008234">
    <property type="term" value="F:cysteine-type peptidase activity"/>
    <property type="evidence" value="ECO:0007669"/>
    <property type="project" value="UniProtKB-KW"/>
</dbReference>
<name>A0A2G6JLG4_NEPCE</name>
<organism evidence="8 9">
    <name type="scientific">Neptuniibacter caesariensis</name>
    <dbReference type="NCBI Taxonomy" id="207954"/>
    <lineage>
        <taxon>Bacteria</taxon>
        <taxon>Pseudomonadati</taxon>
        <taxon>Pseudomonadota</taxon>
        <taxon>Gammaproteobacteria</taxon>
        <taxon>Oceanospirillales</taxon>
        <taxon>Oceanospirillaceae</taxon>
        <taxon>Neptuniibacter</taxon>
    </lineage>
</organism>